<name>A0A1T5FAS2_9BACT</name>
<accession>A0A1T5FAS2</accession>
<evidence type="ECO:0000313" key="2">
    <source>
        <dbReference type="Proteomes" id="UP000190897"/>
    </source>
</evidence>
<keyword evidence="2" id="KW-1185">Reference proteome</keyword>
<evidence type="ECO:0000313" key="1">
    <source>
        <dbReference type="EMBL" id="SKB93250.1"/>
    </source>
</evidence>
<sequence>MKPNFKAIDQTDPEFVNVRLDESDLKEISALLQKRKAVQTNMKSSKPDRLKLVRK</sequence>
<dbReference type="STRING" id="651661.SAMN05660293_02973"/>
<reference evidence="2" key="1">
    <citation type="submission" date="2017-02" db="EMBL/GenBank/DDBJ databases">
        <authorList>
            <person name="Varghese N."/>
            <person name="Submissions S."/>
        </authorList>
    </citation>
    <scope>NUCLEOTIDE SEQUENCE [LARGE SCALE GENOMIC DNA]</scope>
    <source>
        <strain evidence="2">DSM 22270</strain>
    </source>
</reference>
<gene>
    <name evidence="1" type="ORF">SAMN05660293_02973</name>
</gene>
<dbReference type="EMBL" id="FUZA01000003">
    <property type="protein sequence ID" value="SKB93250.1"/>
    <property type="molecule type" value="Genomic_DNA"/>
</dbReference>
<organism evidence="1 2">
    <name type="scientific">Dyadobacter psychrophilus</name>
    <dbReference type="NCBI Taxonomy" id="651661"/>
    <lineage>
        <taxon>Bacteria</taxon>
        <taxon>Pseudomonadati</taxon>
        <taxon>Bacteroidota</taxon>
        <taxon>Cytophagia</taxon>
        <taxon>Cytophagales</taxon>
        <taxon>Spirosomataceae</taxon>
        <taxon>Dyadobacter</taxon>
    </lineage>
</organism>
<dbReference type="AlphaFoldDB" id="A0A1T5FAS2"/>
<protein>
    <submittedName>
        <fullName evidence="1">Uncharacterized protein</fullName>
    </submittedName>
</protein>
<dbReference type="Proteomes" id="UP000190897">
    <property type="component" value="Unassembled WGS sequence"/>
</dbReference>
<dbReference type="RefSeq" id="WP_170916656.1">
    <property type="nucleotide sequence ID" value="NZ_FUZA01000003.1"/>
</dbReference>
<proteinExistence type="predicted"/>